<feature type="transmembrane region" description="Helical" evidence="12">
    <location>
        <begin position="1380"/>
        <end position="1399"/>
    </location>
</feature>
<feature type="transmembrane region" description="Helical" evidence="12">
    <location>
        <begin position="1092"/>
        <end position="1115"/>
    </location>
</feature>
<dbReference type="PROSITE" id="PS50262">
    <property type="entry name" value="G_PROTEIN_RECEP_F1_2"/>
    <property type="match status" value="7"/>
</dbReference>
<feature type="transmembrane region" description="Helical" evidence="12">
    <location>
        <begin position="60"/>
        <end position="79"/>
    </location>
</feature>
<feature type="transmembrane region" description="Helical" evidence="12">
    <location>
        <begin position="345"/>
        <end position="368"/>
    </location>
</feature>
<comment type="similarity">
    <text evidence="11">Belongs to the G-protein coupled receptor 1 family.</text>
</comment>
<feature type="transmembrane region" description="Helical" evidence="12">
    <location>
        <begin position="730"/>
        <end position="752"/>
    </location>
</feature>
<evidence type="ECO:0000256" key="12">
    <source>
        <dbReference type="SAM" id="Phobius"/>
    </source>
</evidence>
<feature type="transmembrane region" description="Helical" evidence="12">
    <location>
        <begin position="1012"/>
        <end position="1033"/>
    </location>
</feature>
<dbReference type="Pfam" id="PF13853">
    <property type="entry name" value="7tm_4"/>
    <property type="match status" value="7"/>
</dbReference>
<evidence type="ECO:0000256" key="7">
    <source>
        <dbReference type="ARBA" id="ARBA00023040"/>
    </source>
</evidence>
<feature type="transmembrane region" description="Helical" evidence="12">
    <location>
        <begin position="1551"/>
        <end position="1571"/>
    </location>
</feature>
<feature type="transmembrane region" description="Helical" evidence="12">
    <location>
        <begin position="2115"/>
        <end position="2138"/>
    </location>
</feature>
<feature type="transmembrane region" description="Helical" evidence="12">
    <location>
        <begin position="26"/>
        <end position="48"/>
    </location>
</feature>
<dbReference type="SUPFAM" id="SSF81321">
    <property type="entry name" value="Family A G protein-coupled receptor-like"/>
    <property type="match status" value="7"/>
</dbReference>
<feature type="transmembrane region" description="Helical" evidence="12">
    <location>
        <begin position="556"/>
        <end position="579"/>
    </location>
</feature>
<feature type="transmembrane region" description="Helical" evidence="12">
    <location>
        <begin position="1476"/>
        <end position="1495"/>
    </location>
</feature>
<feature type="transmembrane region" description="Helical" evidence="12">
    <location>
        <begin position="459"/>
        <end position="482"/>
    </location>
</feature>
<feature type="transmembrane region" description="Helical" evidence="12">
    <location>
        <begin position="1149"/>
        <end position="1168"/>
    </location>
</feature>
<evidence type="ECO:0000256" key="4">
    <source>
        <dbReference type="ARBA" id="ARBA00022692"/>
    </source>
</evidence>
<feature type="domain" description="G-protein coupled receptors family 1 profile" evidence="13">
    <location>
        <begin position="41"/>
        <end position="290"/>
    </location>
</feature>
<feature type="transmembrane region" description="Helical" evidence="12">
    <location>
        <begin position="140"/>
        <end position="162"/>
    </location>
</feature>
<feature type="transmembrane region" description="Helical" evidence="12">
    <location>
        <begin position="978"/>
        <end position="1000"/>
    </location>
</feature>
<reference evidence="14" key="1">
    <citation type="journal article" date="2021" name="Evol. Appl.">
        <title>The genome of the Pyrenean desman and the effects of bottlenecks and inbreeding on the genomic landscape of an endangered species.</title>
        <authorList>
            <person name="Escoda L."/>
            <person name="Castresana J."/>
        </authorList>
    </citation>
    <scope>NUCLEOTIDE SEQUENCE</scope>
    <source>
        <strain evidence="14">IBE-C5619</strain>
    </source>
</reference>
<evidence type="ECO:0000256" key="2">
    <source>
        <dbReference type="ARBA" id="ARBA00004141"/>
    </source>
</evidence>
<dbReference type="EMBL" id="JAGFMF010011614">
    <property type="protein sequence ID" value="KAG8519273.1"/>
    <property type="molecule type" value="Genomic_DNA"/>
</dbReference>
<keyword evidence="5" id="KW-0552">Olfaction</keyword>
<feature type="transmembrane region" description="Helical" evidence="12">
    <location>
        <begin position="1612"/>
        <end position="1640"/>
    </location>
</feature>
<keyword evidence="6 12" id="KW-1133">Transmembrane helix</keyword>
<sequence>MEAENNTEAPRFFLLGLSDDPALQPLLFGLFLSMYLLTVLGNALIVLAVGSAPHLHTPMYFFLANLSLADICFTSTTVPKMLANLQAQSKAISYVGCLTQVYCFLIFVGVDNLLLTAMAYDRFVAICHPLHYSAIMSPQLCVLLLLVSWAVMFWVALLHVLLTMQLSFCTGTEIPHFFCELTEVLKAACSDTLVNNICLYVSTALLGVLPLTGILCSYSQIASSVMKMSSSTGKQKAFSTCGSHLCVVSLFYGTGLGVYLSSAVTHSSERSSVASVMYTVVTPMLNPFIYSLRNKDVKAAVRRLFSRGTSCPLWETPRHMETGNLSGASQFLLLGLSDDPALQPLLFGLFLSMYLLTVLGNTLIILAVGSTPHLHMPMYFFLANLSLADICFTSTTVPKMLANLQAQNKGISYAGCLTQVYLFMIFAGLDNFLLTVMAYDRFVAICHPLHYTAIMSPQLCVLLVLLCWLVIFWVALLHILLITQLTFCASTEIPHFFCELAQILKVACSDTLIVNICMYVFTALLVVFPAAGILYSYSQIVSSVMKMSSSTGKQKAFSTCGSHLCVVCLFYGTGLGVYLSSAVTHSSERSSVASVMYTVVTPMLNPFIYSLRNKDLVVGRTPLLLPQETPRHMETGNLSGASQFLLLGLSDDPALQPLLFGLFLSMYLLTVLGNALIVLAVGSAPHLHTPMYFFVSNLSFVDICVTSIIIPKMLANLQAQSKAISYIECLTQMFFAIIFVGLDTLLLTVMAYDRFVAICHPLHYTAIMSPQLCVLLVLLCWFFVFWVALVLVLLVAQLTFCTGTEIPHFFCELAQILKVACSDTLIVNICLYAFTALVAVFPLTGILYSYSQIASSVMKMSSSTGKQKAFSTCGSHLCVVSLFYGTGLGVYLSSAVTHSSERSSVASVMYTVVTPMLNPFIYSLRNKDNIWSSFELVDGQIPLLLPQETPRHMETGNLSGASQFLLLGLSDDPALQPLLFGLFLSMYLLTVLGNALIVLAVGSAPHLHTPMYFFLANLSLADICFTSTTVPKMLANLQAQNKGISYVGCLTQVYLFVIFAGLDTLLLTVMAYDRFVAICHPLHYTAIMSPRVCVLLVLLCWFFIFWDALVHVLLITQLTFCASTEIPHFFCELAQILKVACSDTFINSIYLYVTSALLGFFPAAGILYSYSQIVSSVMKMSSSTGKQRAFSTCGSHLCVVSLFYGTGLGVYLSSSGTYSSERSSVASVMYTVVTPMLNPFIYSMRNKDSKIRFTFLEHLIFQLVDGRTPLLLPQETPCHMETGNLSGASQFLLLGLSDDPALQPLLFGLFLSMYLLTVLGNALIVLAVGSAPHLHTPMYFFLANLSLADICFTSTTVPKMLANLQAQNKGISYAGCLTQVYLFMIFAGLDNFLLTVMAYDRFVAICHPLHYTAIMNPQLCVLLVLTCWLIIFWVALVHILLIVQMKFHIGTEIPHFFCELAQILKVACSDTLINNIFLYVFTALLVVFPAAGILYSYSQIASSVMKMSSSTGKQKAFSTCGSHLCVVCLFYGTGLGVYLSSAVTHSSERSSVASVMYTVVTPMLNPFIYSLRNKDVKAALGKLLSRAASYAPCGSPVHAAHRPLHSRAHGSFCPLSLTPIFCLFLSMYLVALTGNLLIVLAISSDAHLHTPIYFFLAILSVADVGFTSATIPKMISDICTQSRVISPTGCLVQHFFSFGCVDSTLPTMMAYDRFVAICRPLHYSVTMCLCLCGLLVLASVWASLLDAQLHCVMLSQLTFCPHVDVPHFFCDPPQLLKLACSDTSLHTILMNFIRAIFGGVPVSGILFSYTKIVSSVLRVPSTRGRHKAFSTCGSHLSVVCLFYGTAIGVYLSLAVSRSPRQGAVASVVYTPEEQGHQEGPAEASQQKSLISGPASCLLLPGTRRVQRPRAIPCNFLDTFLFLSPILLIVLAVGSAPHLHTPMYFFLANLSLADICFTSMTIPKLLVNLQAQSKAISYVGCLTQVYFFLVFAGLDNLLLAAMAYDRFVAICHPLHYTAIMSPQLCVLLVSLCWLVIFWASMFHVLLLMRLTFCTDTEIPNFFYPQGGLSDTFVNNLCLYVATALLGVFPFTGILCSYSQIVSSLMKMSSSTGKQRAFSTCGSHLCVVSLFYGTALGVYLTSAVPHTSKRSLIASVMYTVVTPMLNPFIYSLRNRDVKGAFAGLLRRAAARH</sequence>
<evidence type="ECO:0000313" key="14">
    <source>
        <dbReference type="EMBL" id="KAG8519273.1"/>
    </source>
</evidence>
<feature type="transmembrane region" description="Helical" evidence="12">
    <location>
        <begin position="1053"/>
        <end position="1072"/>
    </location>
</feature>
<name>A0A8J6ADX9_GALPY</name>
<dbReference type="PANTHER" id="PTHR48001">
    <property type="entry name" value="OLFACTORY RECEPTOR"/>
    <property type="match status" value="1"/>
</dbReference>
<feature type="transmembrane region" description="Helical" evidence="12">
    <location>
        <begin position="1652"/>
        <end position="1671"/>
    </location>
</feature>
<evidence type="ECO:0000259" key="13">
    <source>
        <dbReference type="PROSITE" id="PS50262"/>
    </source>
</evidence>
<feature type="transmembrane region" description="Helical" evidence="12">
    <location>
        <begin position="869"/>
        <end position="892"/>
    </location>
</feature>
<evidence type="ECO:0000256" key="10">
    <source>
        <dbReference type="ARBA" id="ARBA00023224"/>
    </source>
</evidence>
<feature type="domain" description="G-protein coupled receptors family 1 profile" evidence="13">
    <location>
        <begin position="1924"/>
        <end position="2168"/>
    </location>
</feature>
<dbReference type="InterPro" id="IPR000276">
    <property type="entry name" value="GPCR_Rhodpsn"/>
</dbReference>
<feature type="transmembrane region" description="Helical" evidence="12">
    <location>
        <begin position="1189"/>
        <end position="1212"/>
    </location>
</feature>
<feature type="domain" description="G-protein coupled receptors family 1 profile" evidence="13">
    <location>
        <begin position="1634"/>
        <end position="1843"/>
    </location>
</feature>
<evidence type="ECO:0000256" key="6">
    <source>
        <dbReference type="ARBA" id="ARBA00022989"/>
    </source>
</evidence>
<feature type="transmembrane region" description="Helical" evidence="12">
    <location>
        <begin position="691"/>
        <end position="710"/>
    </location>
</feature>
<evidence type="ECO:0000256" key="11">
    <source>
        <dbReference type="RuleBase" id="RU000688"/>
    </source>
</evidence>
<feature type="transmembrane region" description="Helical" evidence="12">
    <location>
        <begin position="1788"/>
        <end position="1807"/>
    </location>
</feature>
<dbReference type="InterPro" id="IPR017452">
    <property type="entry name" value="GPCR_Rhodpsn_7TM"/>
</dbReference>
<organism evidence="14 15">
    <name type="scientific">Galemys pyrenaicus</name>
    <name type="common">Iberian desman</name>
    <name type="synonym">Pyrenean desman</name>
    <dbReference type="NCBI Taxonomy" id="202257"/>
    <lineage>
        <taxon>Eukaryota</taxon>
        <taxon>Metazoa</taxon>
        <taxon>Chordata</taxon>
        <taxon>Craniata</taxon>
        <taxon>Vertebrata</taxon>
        <taxon>Euteleostomi</taxon>
        <taxon>Mammalia</taxon>
        <taxon>Eutheria</taxon>
        <taxon>Laurasiatheria</taxon>
        <taxon>Eulipotyphla</taxon>
        <taxon>Talpidae</taxon>
        <taxon>Galemys</taxon>
    </lineage>
</organism>
<evidence type="ECO:0000256" key="5">
    <source>
        <dbReference type="ARBA" id="ARBA00022725"/>
    </source>
</evidence>
<feature type="transmembrane region" description="Helical" evidence="12">
    <location>
        <begin position="1721"/>
        <end position="1744"/>
    </location>
</feature>
<evidence type="ECO:0000313" key="15">
    <source>
        <dbReference type="Proteomes" id="UP000700334"/>
    </source>
</evidence>
<dbReference type="FunFam" id="1.20.1070.10:FF:000009">
    <property type="entry name" value="Olfactory receptor"/>
    <property type="match status" value="7"/>
</dbReference>
<feature type="transmembrane region" description="Helical" evidence="12">
    <location>
        <begin position="1915"/>
        <end position="1935"/>
    </location>
</feature>
<feature type="transmembrane region" description="Helical" evidence="12">
    <location>
        <begin position="91"/>
        <end position="120"/>
    </location>
</feature>
<feature type="transmembrane region" description="Helical" evidence="12">
    <location>
        <begin position="658"/>
        <end position="679"/>
    </location>
</feature>
<dbReference type="GO" id="GO:0016020">
    <property type="term" value="C:membrane"/>
    <property type="evidence" value="ECO:0007669"/>
    <property type="project" value="UniProtKB-SubCell"/>
</dbReference>
<evidence type="ECO:0000256" key="8">
    <source>
        <dbReference type="ARBA" id="ARBA00023136"/>
    </source>
</evidence>
<dbReference type="GO" id="GO:0004930">
    <property type="term" value="F:G protein-coupled receptor activity"/>
    <property type="evidence" value="ECO:0007669"/>
    <property type="project" value="UniProtKB-KW"/>
</dbReference>
<accession>A0A8J6ADX9</accession>
<keyword evidence="7 11" id="KW-0297">G-protein coupled receptor</keyword>
<keyword evidence="8 12" id="KW-0472">Membrane</keyword>
<dbReference type="CDD" id="cd15234">
    <property type="entry name" value="7tmA_OR7-like"/>
    <property type="match status" value="6"/>
</dbReference>
<gene>
    <name evidence="14" type="ORF">J0S82_006099</name>
</gene>
<dbReference type="InterPro" id="IPR000725">
    <property type="entry name" value="Olfact_rcpt"/>
</dbReference>
<keyword evidence="4 11" id="KW-0812">Transmembrane</keyword>
<keyword evidence="9 11" id="KW-0675">Receptor</keyword>
<feature type="transmembrane region" description="Helical" evidence="12">
    <location>
        <begin position="2071"/>
        <end position="2094"/>
    </location>
</feature>
<feature type="transmembrane region" description="Helical" evidence="12">
    <location>
        <begin position="1419"/>
        <end position="1443"/>
    </location>
</feature>
<proteinExistence type="inferred from homology"/>
<feature type="transmembrane region" description="Helical" evidence="12">
    <location>
        <begin position="512"/>
        <end position="535"/>
    </location>
</feature>
<feature type="transmembrane region" description="Helical" evidence="12">
    <location>
        <begin position="380"/>
        <end position="401"/>
    </location>
</feature>
<feature type="transmembrane region" description="Helical" evidence="12">
    <location>
        <begin position="2150"/>
        <end position="2170"/>
    </location>
</feature>
<dbReference type="GO" id="GO:0004984">
    <property type="term" value="F:olfactory receptor activity"/>
    <property type="evidence" value="ECO:0007669"/>
    <property type="project" value="InterPro"/>
</dbReference>
<feature type="transmembrane region" description="Helical" evidence="12">
    <location>
        <begin position="1516"/>
        <end position="1539"/>
    </location>
</feature>
<keyword evidence="10 11" id="KW-0807">Transducer</keyword>
<dbReference type="OrthoDB" id="9444602at2759"/>
<feature type="transmembrane region" description="Helical" evidence="12">
    <location>
        <begin position="1942"/>
        <end position="1962"/>
    </location>
</feature>
<protein>
    <submittedName>
        <fullName evidence="14">Olfactory receptor 7D4</fullName>
    </submittedName>
</protein>
<feature type="transmembrane region" description="Helical" evidence="12">
    <location>
        <begin position="772"/>
        <end position="796"/>
    </location>
</feature>
<feature type="transmembrane region" description="Helical" evidence="12">
    <location>
        <begin position="1828"/>
        <end position="1851"/>
    </location>
</feature>
<dbReference type="Gene3D" id="1.20.1070.10">
    <property type="entry name" value="Rhodopsin 7-helix transmembrane proteins"/>
    <property type="match status" value="7"/>
</dbReference>
<keyword evidence="15" id="KW-1185">Reference proteome</keyword>
<feature type="transmembrane region" description="Helical" evidence="12">
    <location>
        <begin position="1305"/>
        <end position="1328"/>
    </location>
</feature>
<dbReference type="PROSITE" id="PS00237">
    <property type="entry name" value="G_PROTEIN_RECEP_F1_1"/>
    <property type="match status" value="6"/>
</dbReference>
<feature type="transmembrane region" description="Helical" evidence="12">
    <location>
        <begin position="825"/>
        <end position="848"/>
    </location>
</feature>
<comment type="caution">
    <text evidence="14">The sequence shown here is derived from an EMBL/GenBank/DDBJ whole genome shotgun (WGS) entry which is preliminary data.</text>
</comment>
<feature type="transmembrane region" description="Helical" evidence="12">
    <location>
        <begin position="193"/>
        <end position="216"/>
    </location>
</feature>
<keyword evidence="3" id="KW-0716">Sensory transduction</keyword>
<comment type="subcellular location">
    <subcellularLocation>
        <location evidence="2">Membrane</location>
        <topology evidence="2">Multi-pass membrane protein</topology>
    </subcellularLocation>
</comment>
<dbReference type="Proteomes" id="UP000700334">
    <property type="component" value="Unassembled WGS sequence"/>
</dbReference>
<dbReference type="PRINTS" id="PR00245">
    <property type="entry name" value="OLFACTORYR"/>
</dbReference>
<feature type="transmembrane region" description="Helical" evidence="12">
    <location>
        <begin position="1974"/>
        <end position="2003"/>
    </location>
</feature>
<feature type="transmembrane region" description="Helical" evidence="12">
    <location>
        <begin position="421"/>
        <end position="439"/>
    </location>
</feature>
<feature type="domain" description="G-protein coupled receptors family 1 profile" evidence="13">
    <location>
        <begin position="993"/>
        <end position="1242"/>
    </location>
</feature>
<comment type="function">
    <text evidence="1">Putative odorant or sperm cell receptor.</text>
</comment>
<feature type="domain" description="G-protein coupled receptors family 1 profile" evidence="13">
    <location>
        <begin position="1320"/>
        <end position="1569"/>
    </location>
</feature>
<feature type="transmembrane region" description="Helical" evidence="12">
    <location>
        <begin position="2023"/>
        <end position="2051"/>
    </location>
</feature>
<evidence type="ECO:0000256" key="9">
    <source>
        <dbReference type="ARBA" id="ARBA00023170"/>
    </source>
</evidence>
<dbReference type="PRINTS" id="PR00237">
    <property type="entry name" value="GPCRRHODOPSN"/>
</dbReference>
<feature type="domain" description="G-protein coupled receptors family 1 profile" evidence="13">
    <location>
        <begin position="673"/>
        <end position="922"/>
    </location>
</feature>
<evidence type="ECO:0000256" key="1">
    <source>
        <dbReference type="ARBA" id="ARBA00003929"/>
    </source>
</evidence>
<feature type="transmembrane region" description="Helical" evidence="12">
    <location>
        <begin position="237"/>
        <end position="260"/>
    </location>
</feature>
<evidence type="ECO:0000256" key="3">
    <source>
        <dbReference type="ARBA" id="ARBA00022606"/>
    </source>
</evidence>
<feature type="domain" description="G-protein coupled receptors family 1 profile" evidence="13">
    <location>
        <begin position="360"/>
        <end position="609"/>
    </location>
</feature>